<organism evidence="1">
    <name type="scientific">marine sediment metagenome</name>
    <dbReference type="NCBI Taxonomy" id="412755"/>
    <lineage>
        <taxon>unclassified sequences</taxon>
        <taxon>metagenomes</taxon>
        <taxon>ecological metagenomes</taxon>
    </lineage>
</organism>
<dbReference type="Gene3D" id="3.90.190.10">
    <property type="entry name" value="Protein tyrosine phosphatase superfamily"/>
    <property type="match status" value="1"/>
</dbReference>
<comment type="caution">
    <text evidence="1">The sequence shown here is derived from an EMBL/GenBank/DDBJ whole genome shotgun (WGS) entry which is preliminary data.</text>
</comment>
<evidence type="ECO:0000313" key="1">
    <source>
        <dbReference type="EMBL" id="KKM96278.1"/>
    </source>
</evidence>
<dbReference type="SUPFAM" id="SSF52799">
    <property type="entry name" value="(Phosphotyrosine protein) phosphatases II"/>
    <property type="match status" value="1"/>
</dbReference>
<evidence type="ECO:0008006" key="2">
    <source>
        <dbReference type="Google" id="ProtNLM"/>
    </source>
</evidence>
<dbReference type="AlphaFoldDB" id="A0A0F9LSD4"/>
<protein>
    <recommendedName>
        <fullName evidence="2">Tyrosine specific protein phosphatases domain-containing protein</fullName>
    </recommendedName>
</protein>
<dbReference type="EMBL" id="LAZR01005902">
    <property type="protein sequence ID" value="KKM96278.1"/>
    <property type="molecule type" value="Genomic_DNA"/>
</dbReference>
<name>A0A0F9LSD4_9ZZZZ</name>
<gene>
    <name evidence="1" type="ORF">LCGC14_1179700</name>
</gene>
<dbReference type="InterPro" id="IPR029021">
    <property type="entry name" value="Prot-tyrosine_phosphatase-like"/>
</dbReference>
<reference evidence="1" key="1">
    <citation type="journal article" date="2015" name="Nature">
        <title>Complex archaea that bridge the gap between prokaryotes and eukaryotes.</title>
        <authorList>
            <person name="Spang A."/>
            <person name="Saw J.H."/>
            <person name="Jorgensen S.L."/>
            <person name="Zaremba-Niedzwiedzka K."/>
            <person name="Martijn J."/>
            <person name="Lind A.E."/>
            <person name="van Eijk R."/>
            <person name="Schleper C."/>
            <person name="Guy L."/>
            <person name="Ettema T.J."/>
        </authorList>
    </citation>
    <scope>NUCLEOTIDE SEQUENCE</scope>
</reference>
<sequence length="165" mass="18948">MYKVTEKLFIGSDADCNYTLEISEQPEFKWATIHACKTCHKKALGYQGNMDKNSGLYLVFEKLDNLFLNIVDMQQPLLAHYALPIFTAALDFIERKIPQCDILIHCNKGLSRAPTIALLYLAKRLKTISNKSFNEAKQEFLKIIPSYEPCIGSEIFLTNHWEEIV</sequence>
<proteinExistence type="predicted"/>
<accession>A0A0F9LSD4</accession>